<evidence type="ECO:0000259" key="1">
    <source>
        <dbReference type="Pfam" id="PF01850"/>
    </source>
</evidence>
<organism evidence="2">
    <name type="scientific">Rhodopseudomonas palustris (strain BisA53)</name>
    <dbReference type="NCBI Taxonomy" id="316055"/>
    <lineage>
        <taxon>Bacteria</taxon>
        <taxon>Pseudomonadati</taxon>
        <taxon>Pseudomonadota</taxon>
        <taxon>Alphaproteobacteria</taxon>
        <taxon>Hyphomicrobiales</taxon>
        <taxon>Nitrobacteraceae</taxon>
        <taxon>Rhodopseudomonas</taxon>
    </lineage>
</organism>
<dbReference type="CDD" id="cd18683">
    <property type="entry name" value="PIN_VapC-like"/>
    <property type="match status" value="1"/>
</dbReference>
<dbReference type="InterPro" id="IPR029060">
    <property type="entry name" value="PIN-like_dom_sf"/>
</dbReference>
<gene>
    <name evidence="2" type="ordered locus">RPE_3234</name>
</gene>
<dbReference type="InterPro" id="IPR002716">
    <property type="entry name" value="PIN_dom"/>
</dbReference>
<dbReference type="Gene3D" id="3.40.50.1010">
    <property type="entry name" value="5'-nuclease"/>
    <property type="match status" value="1"/>
</dbReference>
<accession>Q07LL5</accession>
<dbReference type="PANTHER" id="PTHR39664">
    <property type="match status" value="1"/>
</dbReference>
<proteinExistence type="predicted"/>
<dbReference type="KEGG" id="rpe:RPE_3234"/>
<dbReference type="STRING" id="316055.RPE_3234"/>
<reference evidence="2" key="1">
    <citation type="submission" date="2006-09" db="EMBL/GenBank/DDBJ databases">
        <title>Complete sequence of Rhodopseudomonas palustris BisA53.</title>
        <authorList>
            <consortium name="US DOE Joint Genome Institute"/>
            <person name="Copeland A."/>
            <person name="Lucas S."/>
            <person name="Lapidus A."/>
            <person name="Barry K."/>
            <person name="Detter J.C."/>
            <person name="Glavina del Rio T."/>
            <person name="Hammon N."/>
            <person name="Israni S."/>
            <person name="Dalin E."/>
            <person name="Tice H."/>
            <person name="Pitluck S."/>
            <person name="Chain P."/>
            <person name="Malfatti S."/>
            <person name="Shin M."/>
            <person name="Vergez L."/>
            <person name="Schmutz J."/>
            <person name="Larimer F."/>
            <person name="Land M."/>
            <person name="Hauser L."/>
            <person name="Pelletier D.A."/>
            <person name="Kyrpides N."/>
            <person name="Kim E."/>
            <person name="Harwood C.S."/>
            <person name="Oda Y."/>
            <person name="Richardson P."/>
        </authorList>
    </citation>
    <scope>NUCLEOTIDE SEQUENCE [LARGE SCALE GENOMIC DNA]</scope>
    <source>
        <strain evidence="2">BisA53</strain>
    </source>
</reference>
<evidence type="ECO:0000313" key="2">
    <source>
        <dbReference type="EMBL" id="ABJ07169.1"/>
    </source>
</evidence>
<dbReference type="EMBL" id="CP000463">
    <property type="protein sequence ID" value="ABJ07169.1"/>
    <property type="molecule type" value="Genomic_DNA"/>
</dbReference>
<dbReference type="SUPFAM" id="SSF88723">
    <property type="entry name" value="PIN domain-like"/>
    <property type="match status" value="1"/>
</dbReference>
<protein>
    <submittedName>
        <fullName evidence="2">PilT protein</fullName>
    </submittedName>
</protein>
<dbReference type="eggNOG" id="COG5611">
    <property type="taxonomic scope" value="Bacteria"/>
</dbReference>
<name>Q07LL5_RHOP5</name>
<dbReference type="Pfam" id="PF01850">
    <property type="entry name" value="PIN"/>
    <property type="match status" value="1"/>
</dbReference>
<dbReference type="HOGENOM" id="CLU_121449_0_0_5"/>
<dbReference type="AlphaFoldDB" id="Q07LL5"/>
<dbReference type="PANTHER" id="PTHR39664:SF2">
    <property type="entry name" value="NUCLEIC ACID-BINDING PROTEIN, CONTAINING PIN DOMAIN-RELATED"/>
    <property type="match status" value="1"/>
</dbReference>
<dbReference type="OrthoDB" id="3175275at2"/>
<feature type="domain" description="PIN" evidence="1">
    <location>
        <begin position="4"/>
        <end position="118"/>
    </location>
</feature>
<sequence length="129" mass="13735">MRGIDTNLIVRYLTGDHPKQSAKARAVIDGEDVFVATTVLLETEWVLRSVYGFSPSQIGTALRAFAGLARVSLENPALIATALDRVTAGMDFADALHIGSSERCDGFATFDQRLIRRANAAGVSGVGVP</sequence>